<accession>N6TYN2</accession>
<sequence length="238" mass="27625">MDRLTVEERVKIIKCYYKNETGSVTDIVSPGHDRNIRSAEHITVRILQLDLKLHPCKVQLTHELKPRDHGQRRSHATWVIEQQAAEIIAERPLHPEKVTVWCALWSGGRYRRVLTGIFRETLNIMIRKTCGSSRTGNEAPSTGVRELLQQKFPGCVISRLSDVNWPARSCNLTPLHFILWGYAKDRVYANNTQTLEQLKANICEVMTEMLPYVNFNFIKRLRFCQECQCVQFEELLMS</sequence>
<dbReference type="EMBL" id="KB741158">
    <property type="protein sequence ID" value="ENN73471.1"/>
    <property type="molecule type" value="Genomic_DNA"/>
</dbReference>
<dbReference type="AlphaFoldDB" id="N6TYN2"/>
<reference evidence="1" key="1">
    <citation type="journal article" date="2013" name="Genome Biol.">
        <title>Draft genome of the mountain pine beetle, Dendroctonus ponderosae Hopkins, a major forest pest.</title>
        <authorList>
            <person name="Keeling C.I."/>
            <person name="Yuen M.M."/>
            <person name="Liao N.Y."/>
            <person name="Docking T.R."/>
            <person name="Chan S.K."/>
            <person name="Taylor G.A."/>
            <person name="Palmquist D.L."/>
            <person name="Jackman S.D."/>
            <person name="Nguyen A."/>
            <person name="Li M."/>
            <person name="Henderson H."/>
            <person name="Janes J.K."/>
            <person name="Zhao Y."/>
            <person name="Pandoh P."/>
            <person name="Moore R."/>
            <person name="Sperling F.A."/>
            <person name="Huber D.P."/>
            <person name="Birol I."/>
            <person name="Jones S.J."/>
            <person name="Bohlmann J."/>
        </authorList>
    </citation>
    <scope>NUCLEOTIDE SEQUENCE</scope>
</reference>
<gene>
    <name evidence="1" type="ORF">YQE_09896</name>
</gene>
<protein>
    <submittedName>
        <fullName evidence="1">Uncharacterized protein</fullName>
    </submittedName>
</protein>
<evidence type="ECO:0000313" key="1">
    <source>
        <dbReference type="EMBL" id="ENN73471.1"/>
    </source>
</evidence>
<proteinExistence type="predicted"/>
<dbReference type="HOGENOM" id="CLU_1166902_0_0_1"/>
<organism evidence="1">
    <name type="scientific">Dendroctonus ponderosae</name>
    <name type="common">Mountain pine beetle</name>
    <dbReference type="NCBI Taxonomy" id="77166"/>
    <lineage>
        <taxon>Eukaryota</taxon>
        <taxon>Metazoa</taxon>
        <taxon>Ecdysozoa</taxon>
        <taxon>Arthropoda</taxon>
        <taxon>Hexapoda</taxon>
        <taxon>Insecta</taxon>
        <taxon>Pterygota</taxon>
        <taxon>Neoptera</taxon>
        <taxon>Endopterygota</taxon>
        <taxon>Coleoptera</taxon>
        <taxon>Polyphaga</taxon>
        <taxon>Cucujiformia</taxon>
        <taxon>Curculionidae</taxon>
        <taxon>Scolytinae</taxon>
        <taxon>Dendroctonus</taxon>
    </lineage>
</organism>
<feature type="non-terminal residue" evidence="1">
    <location>
        <position position="1"/>
    </location>
</feature>
<name>N6TYN2_DENPD</name>
<dbReference type="OMA" id="ANICEVM"/>
<dbReference type="InterPro" id="IPR036397">
    <property type="entry name" value="RNaseH_sf"/>
</dbReference>
<dbReference type="Gene3D" id="3.30.420.10">
    <property type="entry name" value="Ribonuclease H-like superfamily/Ribonuclease H"/>
    <property type="match status" value="1"/>
</dbReference>
<dbReference type="GO" id="GO:0003676">
    <property type="term" value="F:nucleic acid binding"/>
    <property type="evidence" value="ECO:0007669"/>
    <property type="project" value="InterPro"/>
</dbReference>
<dbReference type="PANTHER" id="PTHR47326:SF1">
    <property type="entry name" value="HTH PSQ-TYPE DOMAIN-CONTAINING PROTEIN"/>
    <property type="match status" value="1"/>
</dbReference>
<dbReference type="PANTHER" id="PTHR47326">
    <property type="entry name" value="TRANSPOSABLE ELEMENT TC3 TRANSPOSASE-LIKE PROTEIN"/>
    <property type="match status" value="1"/>
</dbReference>